<dbReference type="InterPro" id="IPR000210">
    <property type="entry name" value="BTB/POZ_dom"/>
</dbReference>
<dbReference type="PROSITE" id="PS50097">
    <property type="entry name" value="BTB"/>
    <property type="match status" value="1"/>
</dbReference>
<dbReference type="AlphaFoldDB" id="A0AAD5UUY1"/>
<dbReference type="SUPFAM" id="SSF54695">
    <property type="entry name" value="POZ domain"/>
    <property type="match status" value="1"/>
</dbReference>
<proteinExistence type="predicted"/>
<keyword evidence="3" id="KW-1185">Reference proteome</keyword>
<comment type="caution">
    <text evidence="2">The sequence shown here is derived from an EMBL/GenBank/DDBJ whole genome shotgun (WGS) entry which is preliminary data.</text>
</comment>
<feature type="domain" description="BTB" evidence="1">
    <location>
        <begin position="20"/>
        <end position="84"/>
    </location>
</feature>
<dbReference type="Pfam" id="PF00651">
    <property type="entry name" value="BTB"/>
    <property type="match status" value="1"/>
</dbReference>
<dbReference type="InterPro" id="IPR011333">
    <property type="entry name" value="SKP1/BTB/POZ_sf"/>
</dbReference>
<gene>
    <name evidence="2" type="ORF">NLI96_g9722</name>
</gene>
<accession>A0AAD5UUY1</accession>
<sequence>MSTPNSKPRRANAPFNDPQADVILRTSDHVDFYVHKIVLSFASPMFKDMFTLSQTTRTQPNRNPPIIPVAENSETWDCLLRLCYPISNPLLPTMEIINGILSAATKYDMGHPIEVLSMELRRFVKTHPLRVFAIACRWKLEDVAKEAARATREDTRPLRTPSGLSVPFGETTEGSCYVPEMKDISAGSYYRLLSYLRDGNETSYCRPNDSSSGEASTTEVSLLSTTPNLRRMLSGADLVAQSLEGRSFYAHRSMLSFASPVIKEMIDKGCSPPSEGTYNLPSFCLPESSTTLSLILTLCSPMGSLEFEDADFQLVRRAIDVAIRYNIENGPRFSTHMLQKHAFTSPFPVFCTAIRYRWDAEARLAAIELTRRSEADTYTPELEDIDAVYYHALLKFQHEYKEAVCNLTDPSTAIQHWDDAMPLFRGKKNAHPKTISPEAVFASVITNDQGRIDGGVIRRIEYCGRLEEFLRSSLAETSDRAARVQVREFAGGGIGSSQVVRDWIGEIPGPCIE</sequence>
<dbReference type="Proteomes" id="UP001212997">
    <property type="component" value="Unassembled WGS sequence"/>
</dbReference>
<reference evidence="2" key="1">
    <citation type="submission" date="2022-07" db="EMBL/GenBank/DDBJ databases">
        <title>Genome Sequence of Physisporinus lineatus.</title>
        <authorList>
            <person name="Buettner E."/>
        </authorList>
    </citation>
    <scope>NUCLEOTIDE SEQUENCE</scope>
    <source>
        <strain evidence="2">VT162</strain>
    </source>
</reference>
<organism evidence="2 3">
    <name type="scientific">Meripilus lineatus</name>
    <dbReference type="NCBI Taxonomy" id="2056292"/>
    <lineage>
        <taxon>Eukaryota</taxon>
        <taxon>Fungi</taxon>
        <taxon>Dikarya</taxon>
        <taxon>Basidiomycota</taxon>
        <taxon>Agaricomycotina</taxon>
        <taxon>Agaricomycetes</taxon>
        <taxon>Polyporales</taxon>
        <taxon>Meripilaceae</taxon>
        <taxon>Meripilus</taxon>
    </lineage>
</organism>
<name>A0AAD5UUY1_9APHY</name>
<dbReference type="Gene3D" id="3.30.710.10">
    <property type="entry name" value="Potassium Channel Kv1.1, Chain A"/>
    <property type="match status" value="2"/>
</dbReference>
<dbReference type="SMART" id="SM00225">
    <property type="entry name" value="BTB"/>
    <property type="match status" value="2"/>
</dbReference>
<dbReference type="EMBL" id="JANAWD010000507">
    <property type="protein sequence ID" value="KAJ3478483.1"/>
    <property type="molecule type" value="Genomic_DNA"/>
</dbReference>
<evidence type="ECO:0000313" key="3">
    <source>
        <dbReference type="Proteomes" id="UP001212997"/>
    </source>
</evidence>
<dbReference type="CDD" id="cd18186">
    <property type="entry name" value="BTB_POZ_ZBTB_KLHL-like"/>
    <property type="match status" value="2"/>
</dbReference>
<evidence type="ECO:0000313" key="2">
    <source>
        <dbReference type="EMBL" id="KAJ3478483.1"/>
    </source>
</evidence>
<protein>
    <recommendedName>
        <fullName evidence="1">BTB domain-containing protein</fullName>
    </recommendedName>
</protein>
<evidence type="ECO:0000259" key="1">
    <source>
        <dbReference type="PROSITE" id="PS50097"/>
    </source>
</evidence>